<dbReference type="GO" id="GO:0003723">
    <property type="term" value="F:RNA binding"/>
    <property type="evidence" value="ECO:0007669"/>
    <property type="project" value="UniProtKB-KW"/>
</dbReference>
<evidence type="ECO:0000259" key="2">
    <source>
        <dbReference type="Pfam" id="PF17403"/>
    </source>
</evidence>
<dbReference type="FunFam" id="1.10.1410.10:FF:000005">
    <property type="entry name" value="Nucleolar protein 6"/>
    <property type="match status" value="1"/>
</dbReference>
<comment type="subcellular location">
    <subcellularLocation>
        <location evidence="1">Nucleus</location>
        <location evidence="1">Nucleolus</location>
    </subcellularLocation>
</comment>
<dbReference type="InterPro" id="IPR035367">
    <property type="entry name" value="Nrap_D2"/>
</dbReference>
<dbReference type="GO" id="GO:0034456">
    <property type="term" value="C:UTP-C complex"/>
    <property type="evidence" value="ECO:0007669"/>
    <property type="project" value="TreeGrafter"/>
</dbReference>
<feature type="domain" description="Nrap protein" evidence="3">
    <location>
        <begin position="165"/>
        <end position="323"/>
    </location>
</feature>
<reference evidence="7" key="1">
    <citation type="submission" date="2022-07" db="EMBL/GenBank/DDBJ databases">
        <title>Chromosome-level genome of Muraenolepis orangiensis.</title>
        <authorList>
            <person name="Kim J."/>
        </authorList>
    </citation>
    <scope>NUCLEOTIDE SEQUENCE</scope>
    <source>
        <strain evidence="7">KU_S4_2022</strain>
        <tissue evidence="7">Muscle</tissue>
    </source>
</reference>
<dbReference type="OrthoDB" id="10251401at2759"/>
<keyword evidence="8" id="KW-1185">Reference proteome</keyword>
<feature type="domain" description="Nrap protein" evidence="5">
    <location>
        <begin position="540"/>
        <end position="589"/>
    </location>
</feature>
<dbReference type="Gene3D" id="1.10.1410.10">
    <property type="match status" value="1"/>
</dbReference>
<dbReference type="InterPro" id="IPR035369">
    <property type="entry name" value="Nrap_D4"/>
</dbReference>
<dbReference type="Pfam" id="PF17407">
    <property type="entry name" value="Nrap_D6"/>
    <property type="match status" value="1"/>
</dbReference>
<dbReference type="AlphaFoldDB" id="A0A9Q0IN28"/>
<evidence type="ECO:0000259" key="6">
    <source>
        <dbReference type="Pfam" id="PF17407"/>
    </source>
</evidence>
<dbReference type="InterPro" id="IPR005554">
    <property type="entry name" value="NOL6/Upt22"/>
</dbReference>
<dbReference type="InterPro" id="IPR035368">
    <property type="entry name" value="Nrap_D3"/>
</dbReference>
<dbReference type="GO" id="GO:0032545">
    <property type="term" value="C:CURI complex"/>
    <property type="evidence" value="ECO:0007669"/>
    <property type="project" value="TreeGrafter"/>
</dbReference>
<proteinExistence type="inferred from homology"/>
<evidence type="ECO:0000313" key="7">
    <source>
        <dbReference type="EMBL" id="KAJ3604599.1"/>
    </source>
</evidence>
<dbReference type="GO" id="GO:0006364">
    <property type="term" value="P:rRNA processing"/>
    <property type="evidence" value="ECO:0007669"/>
    <property type="project" value="TreeGrafter"/>
</dbReference>
<dbReference type="Pfam" id="PF17403">
    <property type="entry name" value="Nrap_D2"/>
    <property type="match status" value="1"/>
</dbReference>
<feature type="domain" description="Nrap protein" evidence="4">
    <location>
        <begin position="342"/>
        <end position="538"/>
    </location>
</feature>
<evidence type="ECO:0000313" key="8">
    <source>
        <dbReference type="Proteomes" id="UP001148018"/>
    </source>
</evidence>
<comment type="caution">
    <text evidence="7">The sequence shown here is derived from an EMBL/GenBank/DDBJ whole genome shotgun (WGS) entry which is preliminary data.</text>
</comment>
<dbReference type="EMBL" id="JANIIK010000044">
    <property type="protein sequence ID" value="KAJ3604599.1"/>
    <property type="molecule type" value="Genomic_DNA"/>
</dbReference>
<dbReference type="InterPro" id="IPR035371">
    <property type="entry name" value="Nrap_D6"/>
</dbReference>
<feature type="domain" description="Nrap protein" evidence="2">
    <location>
        <begin position="19"/>
        <end position="158"/>
    </location>
</feature>
<gene>
    <name evidence="7" type="ORF">NHX12_029339</name>
</gene>
<keyword evidence="1" id="KW-0539">Nucleus</keyword>
<dbReference type="Pfam" id="PF17406">
    <property type="entry name" value="Nrap_D5"/>
    <property type="match status" value="1"/>
</dbReference>
<sequence>MLPRGHLQFLSAVSSQCPAFADGVALIKVWLRQRELDQGTGCFNGFLASMTLAYLLRAHRVSNTMTAYQLLRNSLHFLATTDLTENGITLAKNPDSTAPSMPEFQKAFQVVFVDPSGHLNMCADMTACTYKQVQHEAALSMQFWDDATVNGFHALLMTPKPMARTSDHIFQLLELVQLQASCKKLNLLSELMDHSGNYVHTVLPYLLSLLQQGLGERIHLLTHSLSPDTEWSVEAKPPKHKAQPPLSFGLILRPEYAASVLERGPPADSPEAAAFRQLWGPRSQLRRFQDGAITEAVVWTGESISEKRLVPRQIVTHLLQLHADIPESCVRYVGSMMDDVINVASTGEEQSLTLVQSYDDLSRKLWRLEGLPLSITSVQGAHPALRYTQVFPPEPLKMDYSFFERDKSSRSLLPKKGKPCPAYITPVTVVCHMEGSGKWPHDRVAVRHIKAAFHINLGELLNKEHSYTCRPCPTHLDVWKDGFLFRIHVAYHREPQLLRESLAPDGLLLVRDNEAAQSLELATVHRPLLTSTLHGLQQQHPCFGAVCRLAKRWLGAQLLSDDIREDAADLLVASLFLHPAPFTPPRLTACHFVSRAAADYADVRNDFVASRDSLPMMQRTMEVAAQSLKVLEPHLEDGNQTQDVKVVLRAPLEAYDVLIHLIPKQVPLINQAVDPPIVTYSRGTMAGKAGSLGEVMPVVDYNPVSLYLTELRDSFGDLALFFCDPYGGATSEINARRVEVSGEQAHSVPNVQAIMEDFRVMGKDLVKSVEARTEGWSV</sequence>
<protein>
    <recommendedName>
        <fullName evidence="1">Nucleolar protein 6</fullName>
    </recommendedName>
</protein>
<dbReference type="GO" id="GO:0032040">
    <property type="term" value="C:small-subunit processome"/>
    <property type="evidence" value="ECO:0007669"/>
    <property type="project" value="TreeGrafter"/>
</dbReference>
<dbReference type="Pfam" id="PF17405">
    <property type="entry name" value="Nrap_D4"/>
    <property type="match status" value="1"/>
</dbReference>
<comment type="similarity">
    <text evidence="1">Belongs to the NRAP family.</text>
</comment>
<keyword evidence="1" id="KW-0694">RNA-binding</keyword>
<dbReference type="InterPro" id="IPR035370">
    <property type="entry name" value="Nrap_D5"/>
</dbReference>
<evidence type="ECO:0000259" key="3">
    <source>
        <dbReference type="Pfam" id="PF17404"/>
    </source>
</evidence>
<name>A0A9Q0IN28_9TELE</name>
<evidence type="ECO:0000259" key="5">
    <source>
        <dbReference type="Pfam" id="PF17406"/>
    </source>
</evidence>
<dbReference type="Proteomes" id="UP001148018">
    <property type="component" value="Unassembled WGS sequence"/>
</dbReference>
<dbReference type="PANTHER" id="PTHR17972">
    <property type="entry name" value="NUCLEOLAR RNA-ASSOCIATED PROTEIN"/>
    <property type="match status" value="1"/>
</dbReference>
<feature type="domain" description="Nrap protein" evidence="6">
    <location>
        <begin position="652"/>
        <end position="769"/>
    </location>
</feature>
<dbReference type="Pfam" id="PF17404">
    <property type="entry name" value="Nrap_D3"/>
    <property type="match status" value="1"/>
</dbReference>
<organism evidence="7 8">
    <name type="scientific">Muraenolepis orangiensis</name>
    <name type="common">Patagonian moray cod</name>
    <dbReference type="NCBI Taxonomy" id="630683"/>
    <lineage>
        <taxon>Eukaryota</taxon>
        <taxon>Metazoa</taxon>
        <taxon>Chordata</taxon>
        <taxon>Craniata</taxon>
        <taxon>Vertebrata</taxon>
        <taxon>Euteleostomi</taxon>
        <taxon>Actinopterygii</taxon>
        <taxon>Neopterygii</taxon>
        <taxon>Teleostei</taxon>
        <taxon>Neoteleostei</taxon>
        <taxon>Acanthomorphata</taxon>
        <taxon>Zeiogadaria</taxon>
        <taxon>Gadariae</taxon>
        <taxon>Gadiformes</taxon>
        <taxon>Muraenolepidoidei</taxon>
        <taxon>Muraenolepididae</taxon>
        <taxon>Muraenolepis</taxon>
    </lineage>
</organism>
<evidence type="ECO:0000256" key="1">
    <source>
        <dbReference type="RuleBase" id="RU364032"/>
    </source>
</evidence>
<dbReference type="GO" id="GO:0006409">
    <property type="term" value="P:tRNA export from nucleus"/>
    <property type="evidence" value="ECO:0007669"/>
    <property type="project" value="TreeGrafter"/>
</dbReference>
<dbReference type="PANTHER" id="PTHR17972:SF0">
    <property type="entry name" value="NUCLEOLAR PROTEIN 6"/>
    <property type="match status" value="1"/>
</dbReference>
<evidence type="ECO:0000259" key="4">
    <source>
        <dbReference type="Pfam" id="PF17405"/>
    </source>
</evidence>
<accession>A0A9Q0IN28</accession>